<comment type="caution">
    <text evidence="2">The sequence shown here is derived from an EMBL/GenBank/DDBJ whole genome shotgun (WGS) entry which is preliminary data.</text>
</comment>
<proteinExistence type="predicted"/>
<feature type="region of interest" description="Disordered" evidence="1">
    <location>
        <begin position="461"/>
        <end position="536"/>
    </location>
</feature>
<dbReference type="OrthoDB" id="8197684at2759"/>
<feature type="compositionally biased region" description="Basic and acidic residues" evidence="1">
    <location>
        <begin position="26"/>
        <end position="53"/>
    </location>
</feature>
<keyword evidence="3" id="KW-1185">Reference proteome</keyword>
<protein>
    <submittedName>
        <fullName evidence="2">Uncharacterized protein</fullName>
    </submittedName>
</protein>
<feature type="compositionally biased region" description="Basic residues" evidence="1">
    <location>
        <begin position="468"/>
        <end position="478"/>
    </location>
</feature>
<accession>A0A212FPR0</accession>
<sequence length="548" mass="62355">MESSGESFTWTDASSDSCDMIPGDNNTEHGSDKGSKRDKGRETCEIQHKEKETKKKKRTASQMLETSPINTDKSVKAELESDLEAPKKKKKRKNTESQDCLEPSQDSLLAEDYLNLRVKQEQLSFVEPEPVKKKKKSKKEKLAKSETQDSESTDTSSIRCEVNNTYDDNSLNNFDETIIEIDKFEAEETVVQSKKKKSEDFTSNTSENDRMSLEISTEKLLSNNQSGKESHSVTNGYLECESDFEPKIKLKPAPQIKSAKTKKKSLEKELSAKTTRISDKITYDDEESADAVNAVTGPSKQIQQFLNMNPNLKPYTPDMQEEDIITGDDEIWVLRVPKEIDIKAFRDLNITLAAKLKVKINGHSYDGSIENHLSQVPLLCHGRNNSYIKNMPCMGEISLRKRIPKAHIPQESCMVNNQTNFIPLPETKCRHPLFGLNYKKAIKIPSAIAERLNGSVDNRASELFNGKKEKKRKQKKEKRKTEKESDTEVNTTEYDASEAQELSSKNKRKRKNSEDVTKTKKSKRAKLDLDSAEAWESERAIEENLFNF</sequence>
<feature type="region of interest" description="Disordered" evidence="1">
    <location>
        <begin position="120"/>
        <end position="166"/>
    </location>
</feature>
<dbReference type="Gene3D" id="6.20.250.70">
    <property type="match status" value="1"/>
</dbReference>
<gene>
    <name evidence="2" type="ORF">KGM_205841</name>
</gene>
<dbReference type="AlphaFoldDB" id="A0A212FPR0"/>
<feature type="region of interest" description="Disordered" evidence="1">
    <location>
        <begin position="187"/>
        <end position="209"/>
    </location>
</feature>
<feature type="compositionally biased region" description="Polar residues" evidence="1">
    <location>
        <begin position="60"/>
        <end position="72"/>
    </location>
</feature>
<feature type="region of interest" description="Disordered" evidence="1">
    <location>
        <begin position="1"/>
        <end position="106"/>
    </location>
</feature>
<dbReference type="KEGG" id="dpl:KGM_205841"/>
<dbReference type="Proteomes" id="UP000007151">
    <property type="component" value="Unassembled WGS sequence"/>
</dbReference>
<evidence type="ECO:0000313" key="3">
    <source>
        <dbReference type="Proteomes" id="UP000007151"/>
    </source>
</evidence>
<dbReference type="GO" id="GO:0006360">
    <property type="term" value="P:transcription by RNA polymerase I"/>
    <property type="evidence" value="ECO:0007669"/>
    <property type="project" value="InterPro"/>
</dbReference>
<name>A0A212FPR0_DANPL</name>
<organism evidence="2 3">
    <name type="scientific">Danaus plexippus plexippus</name>
    <dbReference type="NCBI Taxonomy" id="278856"/>
    <lineage>
        <taxon>Eukaryota</taxon>
        <taxon>Metazoa</taxon>
        <taxon>Ecdysozoa</taxon>
        <taxon>Arthropoda</taxon>
        <taxon>Hexapoda</taxon>
        <taxon>Insecta</taxon>
        <taxon>Pterygota</taxon>
        <taxon>Neoptera</taxon>
        <taxon>Endopterygota</taxon>
        <taxon>Lepidoptera</taxon>
        <taxon>Glossata</taxon>
        <taxon>Ditrysia</taxon>
        <taxon>Papilionoidea</taxon>
        <taxon>Nymphalidae</taxon>
        <taxon>Danainae</taxon>
        <taxon>Danaini</taxon>
        <taxon>Danaina</taxon>
        <taxon>Danaus</taxon>
        <taxon>Danaus</taxon>
    </lineage>
</organism>
<dbReference type="InterPro" id="IPR013240">
    <property type="entry name" value="DNA-dir_RNA_pol1_su_RPA34"/>
</dbReference>
<reference evidence="2 3" key="1">
    <citation type="journal article" date="2011" name="Cell">
        <title>The monarch butterfly genome yields insights into long-distance migration.</title>
        <authorList>
            <person name="Zhan S."/>
            <person name="Merlin C."/>
            <person name="Boore J.L."/>
            <person name="Reppert S.M."/>
        </authorList>
    </citation>
    <scope>NUCLEOTIDE SEQUENCE [LARGE SCALE GENOMIC DNA]</scope>
    <source>
        <strain evidence="2">F-2</strain>
    </source>
</reference>
<dbReference type="Pfam" id="PF08208">
    <property type="entry name" value="RNA_polI_A34"/>
    <property type="match status" value="1"/>
</dbReference>
<dbReference type="EMBL" id="AGBW02001598">
    <property type="protein sequence ID" value="OWR55700.1"/>
    <property type="molecule type" value="Genomic_DNA"/>
</dbReference>
<evidence type="ECO:0000313" key="2">
    <source>
        <dbReference type="EMBL" id="OWR55700.1"/>
    </source>
</evidence>
<evidence type="ECO:0000256" key="1">
    <source>
        <dbReference type="SAM" id="MobiDB-lite"/>
    </source>
</evidence>
<dbReference type="eggNOG" id="ENOG502SE5S">
    <property type="taxonomic scope" value="Eukaryota"/>
</dbReference>
<feature type="compositionally biased region" description="Polar residues" evidence="1">
    <location>
        <begin position="1"/>
        <end position="17"/>
    </location>
</feature>